<protein>
    <submittedName>
        <fullName evidence="6">Efflux RND transporter periplasmic adaptor subunit</fullName>
    </submittedName>
</protein>
<comment type="subcellular location">
    <subcellularLocation>
        <location evidence="1">Cell envelope</location>
    </subcellularLocation>
</comment>
<feature type="domain" description="Multidrug resistance protein MdtA-like beta-barrel" evidence="4">
    <location>
        <begin position="188"/>
        <end position="265"/>
    </location>
</feature>
<dbReference type="InterPro" id="IPR058626">
    <property type="entry name" value="MdtA-like_b-barrel"/>
</dbReference>
<proteinExistence type="inferred from homology"/>
<dbReference type="EMBL" id="CP090145">
    <property type="protein sequence ID" value="UOX33325.1"/>
    <property type="molecule type" value="Genomic_DNA"/>
</dbReference>
<accession>A0ABY4HKU8</accession>
<name>A0ABY4HKU8_9FLAO</name>
<evidence type="ECO:0000259" key="3">
    <source>
        <dbReference type="Pfam" id="PF25917"/>
    </source>
</evidence>
<evidence type="ECO:0000313" key="6">
    <source>
        <dbReference type="EMBL" id="UOX33325.1"/>
    </source>
</evidence>
<reference evidence="6" key="2">
    <citation type="submission" date="2022-04" db="EMBL/GenBank/DDBJ databases">
        <title>Complete Genome Sequence of Flavobacterium sediminilitoris YSM-43, Isolated from a Tidal Sediment.</title>
        <authorList>
            <person name="Lee P.A."/>
        </authorList>
    </citation>
    <scope>NUCLEOTIDE SEQUENCE</scope>
    <source>
        <strain evidence="6">YSM-43</strain>
    </source>
</reference>
<feature type="domain" description="Multidrug resistance protein MdtA-like barrel-sandwich hybrid" evidence="3">
    <location>
        <begin position="56"/>
        <end position="179"/>
    </location>
</feature>
<gene>
    <name evidence="6" type="ORF">LXD69_14945</name>
</gene>
<organism evidence="6 7">
    <name type="scientific">Flavobacterium sediminilitoris</name>
    <dbReference type="NCBI Taxonomy" id="2024526"/>
    <lineage>
        <taxon>Bacteria</taxon>
        <taxon>Pseudomonadati</taxon>
        <taxon>Bacteroidota</taxon>
        <taxon>Flavobacteriia</taxon>
        <taxon>Flavobacteriales</taxon>
        <taxon>Flavobacteriaceae</taxon>
        <taxon>Flavobacterium</taxon>
    </lineage>
</organism>
<reference evidence="6" key="1">
    <citation type="submission" date="2021-12" db="EMBL/GenBank/DDBJ databases">
        <authorList>
            <person name="Cha I.-T."/>
            <person name="Lee K.-E."/>
            <person name="Park S.-J."/>
        </authorList>
    </citation>
    <scope>NUCLEOTIDE SEQUENCE</scope>
    <source>
        <strain evidence="6">YSM-43</strain>
    </source>
</reference>
<dbReference type="PANTHER" id="PTHR30158">
    <property type="entry name" value="ACRA/E-RELATED COMPONENT OF DRUG EFFLUX TRANSPORTER"/>
    <property type="match status" value="1"/>
</dbReference>
<feature type="domain" description="Multidrug resistance protein MdtA-like C-terminal permuted SH3" evidence="5">
    <location>
        <begin position="274"/>
        <end position="333"/>
    </location>
</feature>
<dbReference type="Gene3D" id="2.40.30.170">
    <property type="match status" value="1"/>
</dbReference>
<comment type="similarity">
    <text evidence="2">Belongs to the membrane fusion protein (MFP) (TC 8.A.1) family.</text>
</comment>
<sequence length="361" mass="41192">MKKVLMLVSFCALLFNTSCKTEKKEKEEETKFLVTNPIRKDTIITKDYVAQIQSIRHIELRAQEKGYLQNIYVDEGQFVKKGQLLFQIMPKLYEAEMQKTKAEAKFAEIEYLNTKKLAENNVVAPNELAMAKAKLDKANAELALANVHLEFTQIRAPFDGIIDRFHVRLGSLVDEGDLLTNLSDNSEMWVYYNVPEAEYLDYRAKFKNTDAKPKVKLLMANNQYFDYLGVVETIEADFDNETGNIPFRATFPNPNGLLRYGETGSVQAIIPIKNALLIPQKATFEVLDKKYVYVIDKNSQVKSRAISIAAELPHIYAISEGLSEGDKILLEGLRLVNENDKIEYKVENPETVMSHLELYAE</sequence>
<dbReference type="InterPro" id="IPR058627">
    <property type="entry name" value="MdtA-like_C"/>
</dbReference>
<evidence type="ECO:0000259" key="5">
    <source>
        <dbReference type="Pfam" id="PF25967"/>
    </source>
</evidence>
<evidence type="ECO:0000313" key="7">
    <source>
        <dbReference type="Proteomes" id="UP000830454"/>
    </source>
</evidence>
<dbReference type="InterPro" id="IPR058625">
    <property type="entry name" value="MdtA-like_BSH"/>
</dbReference>
<dbReference type="Gene3D" id="2.40.50.100">
    <property type="match status" value="1"/>
</dbReference>
<dbReference type="InterPro" id="IPR006143">
    <property type="entry name" value="RND_pump_MFP"/>
</dbReference>
<dbReference type="RefSeq" id="WP_246915966.1">
    <property type="nucleotide sequence ID" value="NZ_CP090145.1"/>
</dbReference>
<evidence type="ECO:0000256" key="2">
    <source>
        <dbReference type="ARBA" id="ARBA00009477"/>
    </source>
</evidence>
<dbReference type="Pfam" id="PF25967">
    <property type="entry name" value="RND-MFP_C"/>
    <property type="match status" value="1"/>
</dbReference>
<evidence type="ECO:0000256" key="1">
    <source>
        <dbReference type="ARBA" id="ARBA00004196"/>
    </source>
</evidence>
<dbReference type="Gene3D" id="2.40.420.20">
    <property type="match status" value="1"/>
</dbReference>
<dbReference type="Proteomes" id="UP000830454">
    <property type="component" value="Chromosome"/>
</dbReference>
<dbReference type="Gene3D" id="1.10.287.470">
    <property type="entry name" value="Helix hairpin bin"/>
    <property type="match status" value="1"/>
</dbReference>
<keyword evidence="7" id="KW-1185">Reference proteome</keyword>
<dbReference type="SUPFAM" id="SSF111369">
    <property type="entry name" value="HlyD-like secretion proteins"/>
    <property type="match status" value="1"/>
</dbReference>
<dbReference type="Pfam" id="PF25917">
    <property type="entry name" value="BSH_RND"/>
    <property type="match status" value="1"/>
</dbReference>
<dbReference type="NCBIfam" id="TIGR01730">
    <property type="entry name" value="RND_mfp"/>
    <property type="match status" value="1"/>
</dbReference>
<dbReference type="PANTHER" id="PTHR30158:SF23">
    <property type="entry name" value="MULTIDRUG RESISTANCE PROTEIN MEXA"/>
    <property type="match status" value="1"/>
</dbReference>
<evidence type="ECO:0000259" key="4">
    <source>
        <dbReference type="Pfam" id="PF25944"/>
    </source>
</evidence>
<dbReference type="Pfam" id="PF25944">
    <property type="entry name" value="Beta-barrel_RND"/>
    <property type="match status" value="1"/>
</dbReference>